<proteinExistence type="predicted"/>
<name>A0A7C8IVT5_9PEZI</name>
<reference evidence="13 14" key="1">
    <citation type="submission" date="2019-12" db="EMBL/GenBank/DDBJ databases">
        <title>Draft genome sequence of the ascomycete Xylaria multiplex DSM 110363.</title>
        <authorList>
            <person name="Buettner E."/>
            <person name="Kellner H."/>
        </authorList>
    </citation>
    <scope>NUCLEOTIDE SEQUENCE [LARGE SCALE GENOMIC DNA]</scope>
    <source>
        <strain evidence="13 14">DSM 110363</strain>
    </source>
</reference>
<dbReference type="EMBL" id="WUBL01000008">
    <property type="protein sequence ID" value="KAF2972140.1"/>
    <property type="molecule type" value="Genomic_DNA"/>
</dbReference>
<organism evidence="13 14">
    <name type="scientific">Xylaria multiplex</name>
    <dbReference type="NCBI Taxonomy" id="323545"/>
    <lineage>
        <taxon>Eukaryota</taxon>
        <taxon>Fungi</taxon>
        <taxon>Dikarya</taxon>
        <taxon>Ascomycota</taxon>
        <taxon>Pezizomycotina</taxon>
        <taxon>Sordariomycetes</taxon>
        <taxon>Xylariomycetidae</taxon>
        <taxon>Xylariales</taxon>
        <taxon>Xylariaceae</taxon>
        <taxon>Xylaria</taxon>
    </lineage>
</organism>
<accession>A0A7C8IVT5</accession>
<dbReference type="Gene3D" id="3.40.50.720">
    <property type="entry name" value="NAD(P)-binding Rossmann-like Domain"/>
    <property type="match status" value="1"/>
</dbReference>
<evidence type="ECO:0000256" key="8">
    <source>
        <dbReference type="ARBA" id="ARBA00023098"/>
    </source>
</evidence>
<comment type="pathway">
    <text evidence="2">Lipid metabolism; sphingolipid metabolism.</text>
</comment>
<sequence>MAPANSFQVYRKTVIITGGSRGMGLAVAHKLAAKGANVVIVARDKDKLREGIAYVKKGALDPEIQRFHSISADLALASEAVRVVDEVLLWNSNVAPDITLQVWCCAGSSYPTLFVDTPVSEFSTQMNNNYFTSLYMAHAILKCWLKGSRKGQFAAPTTVPYKSGIEPTSQPTSRHIIFTASFLAFYSFAGYAAYSPSKAALRSLSDSLSQEMNLYAAAYPKEPRVRLHTIFPSGILTDSYEAENRVKCDLTKLLEEGDKVQTADIVASKSIKALESGQELITTDFQTRLVKGSMLGGSIRGGVFRGLGDYIIAILLTIVMIFVRADHDKKVRNWGSQFGASGMRGSNGVAQA</sequence>
<comment type="caution">
    <text evidence="13">The sequence shown here is derived from an EMBL/GenBank/DDBJ whole genome shotgun (WGS) entry which is preliminary data.</text>
</comment>
<evidence type="ECO:0000256" key="1">
    <source>
        <dbReference type="ARBA" id="ARBA00004240"/>
    </source>
</evidence>
<keyword evidence="14" id="KW-1185">Reference proteome</keyword>
<dbReference type="CDD" id="cd08939">
    <property type="entry name" value="KDSR-like_SDR_c"/>
    <property type="match status" value="1"/>
</dbReference>
<evidence type="ECO:0000256" key="12">
    <source>
        <dbReference type="SAM" id="Phobius"/>
    </source>
</evidence>
<dbReference type="FunCoup" id="A0A7C8IVT5">
    <property type="interactions" value="101"/>
</dbReference>
<keyword evidence="5" id="KW-0521">NADP</keyword>
<dbReference type="PANTHER" id="PTHR43550:SF3">
    <property type="entry name" value="3-KETODIHYDROSPHINGOSINE REDUCTASE"/>
    <property type="match status" value="1"/>
</dbReference>
<protein>
    <recommendedName>
        <fullName evidence="9">3-dehydrosphinganine reductase</fullName>
        <ecNumber evidence="9">1.1.1.102</ecNumber>
    </recommendedName>
</protein>
<keyword evidence="8" id="KW-0443">Lipid metabolism</keyword>
<keyword evidence="4" id="KW-0256">Endoplasmic reticulum</keyword>
<dbReference type="InterPro" id="IPR045022">
    <property type="entry name" value="KDSR-like"/>
</dbReference>
<evidence type="ECO:0000256" key="3">
    <source>
        <dbReference type="ARBA" id="ARBA00004991"/>
    </source>
</evidence>
<keyword evidence="12" id="KW-1133">Transmembrane helix</keyword>
<evidence type="ECO:0000256" key="6">
    <source>
        <dbReference type="ARBA" id="ARBA00022919"/>
    </source>
</evidence>
<evidence type="ECO:0000256" key="4">
    <source>
        <dbReference type="ARBA" id="ARBA00022824"/>
    </source>
</evidence>
<dbReference type="InterPro" id="IPR036291">
    <property type="entry name" value="NAD(P)-bd_dom_sf"/>
</dbReference>
<dbReference type="AlphaFoldDB" id="A0A7C8IVT5"/>
<keyword evidence="12" id="KW-0812">Transmembrane</keyword>
<keyword evidence="7" id="KW-0560">Oxidoreductase</keyword>
<evidence type="ECO:0000256" key="9">
    <source>
        <dbReference type="ARBA" id="ARBA00026112"/>
    </source>
</evidence>
<dbReference type="GO" id="GO:0006666">
    <property type="term" value="P:3-keto-sphinganine metabolic process"/>
    <property type="evidence" value="ECO:0007669"/>
    <property type="project" value="InterPro"/>
</dbReference>
<evidence type="ECO:0000313" key="14">
    <source>
        <dbReference type="Proteomes" id="UP000481858"/>
    </source>
</evidence>
<feature type="transmembrane region" description="Helical" evidence="12">
    <location>
        <begin position="303"/>
        <end position="323"/>
    </location>
</feature>
<comment type="function">
    <text evidence="10">Catalyzes the reduction of 3'-oxosphinganine (3-ketodihydrosphingosine/KDS) to sphinganine (dihydrosphingosine/DHS), the second step of de novo sphingolipid biosynthesis.</text>
</comment>
<dbReference type="EC" id="1.1.1.102" evidence="9"/>
<evidence type="ECO:0000256" key="5">
    <source>
        <dbReference type="ARBA" id="ARBA00022857"/>
    </source>
</evidence>
<evidence type="ECO:0000313" key="13">
    <source>
        <dbReference type="EMBL" id="KAF2972140.1"/>
    </source>
</evidence>
<comment type="pathway">
    <text evidence="3">Sphingolipid metabolism.</text>
</comment>
<evidence type="ECO:0000256" key="2">
    <source>
        <dbReference type="ARBA" id="ARBA00004760"/>
    </source>
</evidence>
<dbReference type="Proteomes" id="UP000481858">
    <property type="component" value="Unassembled WGS sequence"/>
</dbReference>
<dbReference type="OrthoDB" id="10267115at2759"/>
<evidence type="ECO:0000256" key="7">
    <source>
        <dbReference type="ARBA" id="ARBA00023002"/>
    </source>
</evidence>
<gene>
    <name evidence="13" type="ORF">GQX73_g1369</name>
</gene>
<evidence type="ECO:0000256" key="11">
    <source>
        <dbReference type="ARBA" id="ARBA00048930"/>
    </source>
</evidence>
<dbReference type="InParanoid" id="A0A7C8IVT5"/>
<dbReference type="GO" id="GO:0005789">
    <property type="term" value="C:endoplasmic reticulum membrane"/>
    <property type="evidence" value="ECO:0007669"/>
    <property type="project" value="TreeGrafter"/>
</dbReference>
<keyword evidence="6" id="KW-0746">Sphingolipid metabolism</keyword>
<dbReference type="InterPro" id="IPR002347">
    <property type="entry name" value="SDR_fam"/>
</dbReference>
<keyword evidence="12" id="KW-0472">Membrane</keyword>
<comment type="subcellular location">
    <subcellularLocation>
        <location evidence="1">Endoplasmic reticulum</location>
    </subcellularLocation>
</comment>
<dbReference type="GO" id="GO:0047560">
    <property type="term" value="F:3-dehydrosphinganine reductase activity"/>
    <property type="evidence" value="ECO:0007669"/>
    <property type="project" value="UniProtKB-EC"/>
</dbReference>
<comment type="catalytic activity">
    <reaction evidence="11">
        <text>sphinganine + NADP(+) = 3-oxosphinganine + NADPH + H(+)</text>
        <dbReference type="Rhea" id="RHEA:22640"/>
        <dbReference type="ChEBI" id="CHEBI:15378"/>
        <dbReference type="ChEBI" id="CHEBI:57783"/>
        <dbReference type="ChEBI" id="CHEBI:57817"/>
        <dbReference type="ChEBI" id="CHEBI:58299"/>
        <dbReference type="ChEBI" id="CHEBI:58349"/>
        <dbReference type="EC" id="1.1.1.102"/>
    </reaction>
    <physiologicalReaction direction="right-to-left" evidence="11">
        <dbReference type="Rhea" id="RHEA:22642"/>
    </physiologicalReaction>
</comment>
<dbReference type="PRINTS" id="PR00081">
    <property type="entry name" value="GDHRDH"/>
</dbReference>
<dbReference type="PANTHER" id="PTHR43550">
    <property type="entry name" value="3-KETODIHYDROSPHINGOSINE REDUCTASE"/>
    <property type="match status" value="1"/>
</dbReference>
<dbReference type="GO" id="GO:0030148">
    <property type="term" value="P:sphingolipid biosynthetic process"/>
    <property type="evidence" value="ECO:0007669"/>
    <property type="project" value="InterPro"/>
</dbReference>
<evidence type="ECO:0000256" key="10">
    <source>
        <dbReference type="ARBA" id="ARBA00044737"/>
    </source>
</evidence>
<dbReference type="Pfam" id="PF00106">
    <property type="entry name" value="adh_short"/>
    <property type="match status" value="2"/>
</dbReference>
<dbReference type="SUPFAM" id="SSF51735">
    <property type="entry name" value="NAD(P)-binding Rossmann-fold domains"/>
    <property type="match status" value="1"/>
</dbReference>